<evidence type="ECO:0000313" key="7">
    <source>
        <dbReference type="Proteomes" id="UP000277256"/>
    </source>
</evidence>
<evidence type="ECO:0000259" key="5">
    <source>
        <dbReference type="PROSITE" id="PS50977"/>
    </source>
</evidence>
<dbReference type="SUPFAM" id="SSF46689">
    <property type="entry name" value="Homeodomain-like"/>
    <property type="match status" value="1"/>
</dbReference>
<protein>
    <submittedName>
        <fullName evidence="6">TetR/AcrR family transcriptional regulator</fullName>
    </submittedName>
</protein>
<dbReference type="PROSITE" id="PS50977">
    <property type="entry name" value="HTH_TETR_2"/>
    <property type="match status" value="1"/>
</dbReference>
<dbReference type="Pfam" id="PF00440">
    <property type="entry name" value="TetR_N"/>
    <property type="match status" value="1"/>
</dbReference>
<keyword evidence="2 4" id="KW-0238">DNA-binding</keyword>
<keyword evidence="1" id="KW-0805">Transcription regulation</keyword>
<feature type="DNA-binding region" description="H-T-H motif" evidence="4">
    <location>
        <begin position="26"/>
        <end position="45"/>
    </location>
</feature>
<sequence length="183" mass="19384">MQRLRQAQIIEKTVELVAEKGYAGVSLAGIAERAGITKPAVLYHFPSKSAVVDAAYEHVLQELVSHVGAAVEAASAEDGPAAYAISMIEHLSVNRHHTRMIIEALGNSDAERDSAARWRPLAQLVQTARSARGLAPDPDSRTTALIVGGAIDSIVTEKLQDPDYDTGAAAARLAALIDATYTS</sequence>
<dbReference type="GO" id="GO:0000976">
    <property type="term" value="F:transcription cis-regulatory region binding"/>
    <property type="evidence" value="ECO:0007669"/>
    <property type="project" value="TreeGrafter"/>
</dbReference>
<dbReference type="EMBL" id="RSEB01000004">
    <property type="protein sequence ID" value="RRR98749.1"/>
    <property type="molecule type" value="Genomic_DNA"/>
</dbReference>
<dbReference type="Gene3D" id="1.10.357.10">
    <property type="entry name" value="Tetracycline Repressor, domain 2"/>
    <property type="match status" value="1"/>
</dbReference>
<evidence type="ECO:0000256" key="3">
    <source>
        <dbReference type="ARBA" id="ARBA00023163"/>
    </source>
</evidence>
<dbReference type="PRINTS" id="PR00455">
    <property type="entry name" value="HTHTETR"/>
</dbReference>
<evidence type="ECO:0000313" key="6">
    <source>
        <dbReference type="EMBL" id="RRR98749.1"/>
    </source>
</evidence>
<dbReference type="OrthoDB" id="9806334at2"/>
<dbReference type="Proteomes" id="UP000277256">
    <property type="component" value="Unassembled WGS sequence"/>
</dbReference>
<dbReference type="InterPro" id="IPR009057">
    <property type="entry name" value="Homeodomain-like_sf"/>
</dbReference>
<dbReference type="InterPro" id="IPR050109">
    <property type="entry name" value="HTH-type_TetR-like_transc_reg"/>
</dbReference>
<keyword evidence="3" id="KW-0804">Transcription</keyword>
<dbReference type="GO" id="GO:0003700">
    <property type="term" value="F:DNA-binding transcription factor activity"/>
    <property type="evidence" value="ECO:0007669"/>
    <property type="project" value="TreeGrafter"/>
</dbReference>
<evidence type="ECO:0000256" key="2">
    <source>
        <dbReference type="ARBA" id="ARBA00023125"/>
    </source>
</evidence>
<organism evidence="6 7">
    <name type="scientific">Glycomyces terrestris</name>
    <dbReference type="NCBI Taxonomy" id="2493553"/>
    <lineage>
        <taxon>Bacteria</taxon>
        <taxon>Bacillati</taxon>
        <taxon>Actinomycetota</taxon>
        <taxon>Actinomycetes</taxon>
        <taxon>Glycomycetales</taxon>
        <taxon>Glycomycetaceae</taxon>
        <taxon>Glycomyces</taxon>
    </lineage>
</organism>
<feature type="domain" description="HTH tetR-type" evidence="5">
    <location>
        <begin position="3"/>
        <end position="63"/>
    </location>
</feature>
<name>A0A426UX24_9ACTN</name>
<keyword evidence="7" id="KW-1185">Reference proteome</keyword>
<dbReference type="PANTHER" id="PTHR30055">
    <property type="entry name" value="HTH-TYPE TRANSCRIPTIONAL REGULATOR RUTR"/>
    <property type="match status" value="1"/>
</dbReference>
<comment type="caution">
    <text evidence="6">The sequence shown here is derived from an EMBL/GenBank/DDBJ whole genome shotgun (WGS) entry which is preliminary data.</text>
</comment>
<evidence type="ECO:0000256" key="4">
    <source>
        <dbReference type="PROSITE-ProRule" id="PRU00335"/>
    </source>
</evidence>
<accession>A0A426UX24</accession>
<evidence type="ECO:0000256" key="1">
    <source>
        <dbReference type="ARBA" id="ARBA00023015"/>
    </source>
</evidence>
<proteinExistence type="predicted"/>
<dbReference type="PANTHER" id="PTHR30055:SF234">
    <property type="entry name" value="HTH-TYPE TRANSCRIPTIONAL REGULATOR BETI"/>
    <property type="match status" value="1"/>
</dbReference>
<dbReference type="AlphaFoldDB" id="A0A426UX24"/>
<gene>
    <name evidence="6" type="ORF">EIW28_16365</name>
</gene>
<reference evidence="6 7" key="1">
    <citation type="submission" date="2018-12" db="EMBL/GenBank/DDBJ databases">
        <title>Glycomyces sp. YIM 121974 draft genome.</title>
        <authorList>
            <person name="Li Q."/>
        </authorList>
    </citation>
    <scope>NUCLEOTIDE SEQUENCE [LARGE SCALE GENOMIC DNA]</scope>
    <source>
        <strain evidence="6 7">YIM 121974</strain>
    </source>
</reference>
<dbReference type="InterPro" id="IPR001647">
    <property type="entry name" value="HTH_TetR"/>
</dbReference>